<gene>
    <name evidence="5" type="ORF">LAESUDRAFT_755189</name>
</gene>
<evidence type="ECO:0000256" key="3">
    <source>
        <dbReference type="SAM" id="MobiDB-lite"/>
    </source>
</evidence>
<dbReference type="EMBL" id="KV427607">
    <property type="protein sequence ID" value="KZT11550.1"/>
    <property type="molecule type" value="Genomic_DNA"/>
</dbReference>
<dbReference type="GO" id="GO:1990904">
    <property type="term" value="C:ribonucleoprotein complex"/>
    <property type="evidence" value="ECO:0007669"/>
    <property type="project" value="UniProtKB-KW"/>
</dbReference>
<name>A0A165HCL0_9APHY</name>
<organism evidence="5 6">
    <name type="scientific">Laetiporus sulphureus 93-53</name>
    <dbReference type="NCBI Taxonomy" id="1314785"/>
    <lineage>
        <taxon>Eukaryota</taxon>
        <taxon>Fungi</taxon>
        <taxon>Dikarya</taxon>
        <taxon>Basidiomycota</taxon>
        <taxon>Agaricomycotina</taxon>
        <taxon>Agaricomycetes</taxon>
        <taxon>Polyporales</taxon>
        <taxon>Laetiporus</taxon>
    </lineage>
</organism>
<dbReference type="GeneID" id="63829030"/>
<reference evidence="5 6" key="1">
    <citation type="journal article" date="2016" name="Mol. Biol. Evol.">
        <title>Comparative Genomics of Early-Diverging Mushroom-Forming Fungi Provides Insights into the Origins of Lignocellulose Decay Capabilities.</title>
        <authorList>
            <person name="Nagy L.G."/>
            <person name="Riley R."/>
            <person name="Tritt A."/>
            <person name="Adam C."/>
            <person name="Daum C."/>
            <person name="Floudas D."/>
            <person name="Sun H."/>
            <person name="Yadav J.S."/>
            <person name="Pangilinan J."/>
            <person name="Larsson K.H."/>
            <person name="Matsuura K."/>
            <person name="Barry K."/>
            <person name="Labutti K."/>
            <person name="Kuo R."/>
            <person name="Ohm R.A."/>
            <person name="Bhattacharya S.S."/>
            <person name="Shirouzu T."/>
            <person name="Yoshinaga Y."/>
            <person name="Martin F.M."/>
            <person name="Grigoriev I.V."/>
            <person name="Hibbett D.S."/>
        </authorList>
    </citation>
    <scope>NUCLEOTIDE SEQUENCE [LARGE SCALE GENOMIC DNA]</scope>
    <source>
        <strain evidence="5 6">93-53</strain>
    </source>
</reference>
<dbReference type="GO" id="GO:0003723">
    <property type="term" value="F:RNA binding"/>
    <property type="evidence" value="ECO:0007669"/>
    <property type="project" value="InterPro"/>
</dbReference>
<accession>A0A165HCL0</accession>
<evidence type="ECO:0000259" key="4">
    <source>
        <dbReference type="SMART" id="SM00739"/>
    </source>
</evidence>
<protein>
    <recommendedName>
        <fullName evidence="4">KOW domain-containing protein</fullName>
    </recommendedName>
</protein>
<dbReference type="OrthoDB" id="3066781at2759"/>
<evidence type="ECO:0000313" key="6">
    <source>
        <dbReference type="Proteomes" id="UP000076871"/>
    </source>
</evidence>
<keyword evidence="6" id="KW-1185">Reference proteome</keyword>
<dbReference type="PROSITE" id="PS01108">
    <property type="entry name" value="RIBOSOMAL_L24"/>
    <property type="match status" value="1"/>
</dbReference>
<evidence type="ECO:0000256" key="2">
    <source>
        <dbReference type="ARBA" id="ARBA00023274"/>
    </source>
</evidence>
<sequence length="578" mass="64950">MKKVKNIEGKFKRTFLHYSDRDIHATTDLIDDETATTASDVHPQLLQTIYPRADDDGAQALAQHYQELARRERTVIDVKHAAELLLSSETDSKPITPGTWVRIQHTPHEDELAPFIEIPWIPSEARKEIISRAYIATLAVDDRVRVVSGQLVGLEGSIQSIQDSIAEIAVDIRPIGAATVKLAALWRLHMLGDKVEVVRGAHRGSRGFILSIQMNELNLCLHGSNQQITVECFNVIMDYKPTARNPIPISYNQTSQVVINPMEIESHESQSIRVSRQERNPYIAQQVIVISGAWKGHRGLLKFVYNQHHQVQLEAPQGRVELYVAKELALYRDSGRIIPLVNDQNGTVEPDWPLEPEMETPALDDGSSTPLPIPEPSDDTHYEPAWDPASTEADVEFAALQRRLTADLAALQPPVTTDDVPHEPIHVTTELGAILLNPALREVFPILREIPLRMTRQEYRNVYQSVYLHMNDLVVDENAQELRVSVYFSGSRRDITVLSKDVEPVRLHVGDTAMVTAGQNTGFVGWVKDANDDLYFLQPRQSTRPKKRSRAKSAQKSAPLVAEPVGNIIMVLVKKEFQ</sequence>
<keyword evidence="2" id="KW-0687">Ribonucleoprotein</keyword>
<dbReference type="CDD" id="cd06089">
    <property type="entry name" value="KOW_RPL26"/>
    <property type="match status" value="1"/>
</dbReference>
<feature type="domain" description="KOW" evidence="4">
    <location>
        <begin position="137"/>
        <end position="164"/>
    </location>
</feature>
<dbReference type="Proteomes" id="UP000076871">
    <property type="component" value="Unassembled WGS sequence"/>
</dbReference>
<proteinExistence type="predicted"/>
<dbReference type="RefSeq" id="XP_040769290.1">
    <property type="nucleotide sequence ID" value="XM_040912002.1"/>
</dbReference>
<dbReference type="GO" id="GO:0005840">
    <property type="term" value="C:ribosome"/>
    <property type="evidence" value="ECO:0007669"/>
    <property type="project" value="UniProtKB-KW"/>
</dbReference>
<dbReference type="InterPro" id="IPR014722">
    <property type="entry name" value="Rib_uL2_dom2"/>
</dbReference>
<feature type="domain" description="KOW" evidence="4">
    <location>
        <begin position="506"/>
        <end position="533"/>
    </location>
</feature>
<evidence type="ECO:0000256" key="1">
    <source>
        <dbReference type="ARBA" id="ARBA00022980"/>
    </source>
</evidence>
<feature type="domain" description="KOW" evidence="4">
    <location>
        <begin position="188"/>
        <end position="215"/>
    </location>
</feature>
<feature type="region of interest" description="Disordered" evidence="3">
    <location>
        <begin position="345"/>
        <end position="384"/>
    </location>
</feature>
<dbReference type="InParanoid" id="A0A165HCL0"/>
<dbReference type="GO" id="GO:0003735">
    <property type="term" value="F:structural constituent of ribosome"/>
    <property type="evidence" value="ECO:0007669"/>
    <property type="project" value="InterPro"/>
</dbReference>
<dbReference type="AlphaFoldDB" id="A0A165HCL0"/>
<dbReference type="SMART" id="SM00739">
    <property type="entry name" value="KOW"/>
    <property type="match status" value="3"/>
</dbReference>
<dbReference type="InterPro" id="IPR041988">
    <property type="entry name" value="Ribosomal_uL24_KOW"/>
</dbReference>
<dbReference type="InterPro" id="IPR005825">
    <property type="entry name" value="Ribosomal_uL24_CS"/>
</dbReference>
<dbReference type="InterPro" id="IPR005824">
    <property type="entry name" value="KOW"/>
</dbReference>
<evidence type="ECO:0000313" key="5">
    <source>
        <dbReference type="EMBL" id="KZT11550.1"/>
    </source>
</evidence>
<dbReference type="Gene3D" id="2.30.30.30">
    <property type="match status" value="2"/>
</dbReference>
<keyword evidence="1" id="KW-0689">Ribosomal protein</keyword>
<dbReference type="GO" id="GO:0006412">
    <property type="term" value="P:translation"/>
    <property type="evidence" value="ECO:0007669"/>
    <property type="project" value="InterPro"/>
</dbReference>